<dbReference type="EMBL" id="MU005584">
    <property type="protein sequence ID" value="KAF2683385.1"/>
    <property type="molecule type" value="Genomic_DNA"/>
</dbReference>
<proteinExistence type="predicted"/>
<gene>
    <name evidence="1" type="ORF">K458DRAFT_304896</name>
</gene>
<dbReference type="Proteomes" id="UP000799291">
    <property type="component" value="Unassembled WGS sequence"/>
</dbReference>
<keyword evidence="2" id="KW-1185">Reference proteome</keyword>
<protein>
    <submittedName>
        <fullName evidence="1">Uncharacterized protein</fullName>
    </submittedName>
</protein>
<dbReference type="PANTHER" id="PTHR43712:SF2">
    <property type="entry name" value="O-METHYLTRANSFERASE CICE"/>
    <property type="match status" value="1"/>
</dbReference>
<dbReference type="OrthoDB" id="2410195at2759"/>
<dbReference type="AlphaFoldDB" id="A0A6G1IZ58"/>
<dbReference type="PANTHER" id="PTHR43712">
    <property type="entry name" value="PUTATIVE (AFU_ORTHOLOGUE AFUA_4G14580)-RELATED"/>
    <property type="match status" value="1"/>
</dbReference>
<dbReference type="InterPro" id="IPR029063">
    <property type="entry name" value="SAM-dependent_MTases_sf"/>
</dbReference>
<organism evidence="1 2">
    <name type="scientific">Lentithecium fluviatile CBS 122367</name>
    <dbReference type="NCBI Taxonomy" id="1168545"/>
    <lineage>
        <taxon>Eukaryota</taxon>
        <taxon>Fungi</taxon>
        <taxon>Dikarya</taxon>
        <taxon>Ascomycota</taxon>
        <taxon>Pezizomycotina</taxon>
        <taxon>Dothideomycetes</taxon>
        <taxon>Pleosporomycetidae</taxon>
        <taxon>Pleosporales</taxon>
        <taxon>Massarineae</taxon>
        <taxon>Lentitheciaceae</taxon>
        <taxon>Lentithecium</taxon>
    </lineage>
</organism>
<evidence type="ECO:0000313" key="1">
    <source>
        <dbReference type="EMBL" id="KAF2683385.1"/>
    </source>
</evidence>
<name>A0A6G1IZ58_9PLEO</name>
<feature type="non-terminal residue" evidence="1">
    <location>
        <position position="1"/>
    </location>
</feature>
<sequence>FFNALNFEERFAQNTDSETILFVDISGLTGPQSRKLRKRFPNLKGRVLLQDRPKVIAQVKEELKTIGIKAEVHNIFTPQTVKGIISP</sequence>
<accession>A0A6G1IZ58</accession>
<evidence type="ECO:0000313" key="2">
    <source>
        <dbReference type="Proteomes" id="UP000799291"/>
    </source>
</evidence>
<reference evidence="1" key="1">
    <citation type="journal article" date="2020" name="Stud. Mycol.">
        <title>101 Dothideomycetes genomes: a test case for predicting lifestyles and emergence of pathogens.</title>
        <authorList>
            <person name="Haridas S."/>
            <person name="Albert R."/>
            <person name="Binder M."/>
            <person name="Bloem J."/>
            <person name="Labutti K."/>
            <person name="Salamov A."/>
            <person name="Andreopoulos B."/>
            <person name="Baker S."/>
            <person name="Barry K."/>
            <person name="Bills G."/>
            <person name="Bluhm B."/>
            <person name="Cannon C."/>
            <person name="Castanera R."/>
            <person name="Culley D."/>
            <person name="Daum C."/>
            <person name="Ezra D."/>
            <person name="Gonzalez J."/>
            <person name="Henrissat B."/>
            <person name="Kuo A."/>
            <person name="Liang C."/>
            <person name="Lipzen A."/>
            <person name="Lutzoni F."/>
            <person name="Magnuson J."/>
            <person name="Mondo S."/>
            <person name="Nolan M."/>
            <person name="Ohm R."/>
            <person name="Pangilinan J."/>
            <person name="Park H.-J."/>
            <person name="Ramirez L."/>
            <person name="Alfaro M."/>
            <person name="Sun H."/>
            <person name="Tritt A."/>
            <person name="Yoshinaga Y."/>
            <person name="Zwiers L.-H."/>
            <person name="Turgeon B."/>
            <person name="Goodwin S."/>
            <person name="Spatafora J."/>
            <person name="Crous P."/>
            <person name="Grigoriev I."/>
        </authorList>
    </citation>
    <scope>NUCLEOTIDE SEQUENCE</scope>
    <source>
        <strain evidence="1">CBS 122367</strain>
    </source>
</reference>
<dbReference type="Gene3D" id="3.40.50.150">
    <property type="entry name" value="Vaccinia Virus protein VP39"/>
    <property type="match status" value="1"/>
</dbReference>